<dbReference type="EMBL" id="CM042051">
    <property type="protein sequence ID" value="KAI3729829.1"/>
    <property type="molecule type" value="Genomic_DNA"/>
</dbReference>
<accession>A0ACB9C6C7</accession>
<evidence type="ECO:0000313" key="2">
    <source>
        <dbReference type="Proteomes" id="UP001055879"/>
    </source>
</evidence>
<reference evidence="1 2" key="2">
    <citation type="journal article" date="2022" name="Mol. Ecol. Resour.">
        <title>The genomes of chicory, endive, great burdock and yacon provide insights into Asteraceae paleo-polyploidization history and plant inulin production.</title>
        <authorList>
            <person name="Fan W."/>
            <person name="Wang S."/>
            <person name="Wang H."/>
            <person name="Wang A."/>
            <person name="Jiang F."/>
            <person name="Liu H."/>
            <person name="Zhao H."/>
            <person name="Xu D."/>
            <person name="Zhang Y."/>
        </authorList>
    </citation>
    <scope>NUCLEOTIDE SEQUENCE [LARGE SCALE GENOMIC DNA]</scope>
    <source>
        <strain evidence="2">cv. Niubang</strain>
    </source>
</reference>
<comment type="caution">
    <text evidence="1">The sequence shown here is derived from an EMBL/GenBank/DDBJ whole genome shotgun (WGS) entry which is preliminary data.</text>
</comment>
<keyword evidence="2" id="KW-1185">Reference proteome</keyword>
<evidence type="ECO:0000313" key="1">
    <source>
        <dbReference type="EMBL" id="KAI3729829.1"/>
    </source>
</evidence>
<name>A0ACB9C6C7_ARCLA</name>
<gene>
    <name evidence="1" type="ORF">L6452_18500</name>
</gene>
<reference evidence="2" key="1">
    <citation type="journal article" date="2022" name="Mol. Ecol. Resour.">
        <title>The genomes of chicory, endive, great burdock and yacon provide insights into Asteraceae palaeo-polyploidization history and plant inulin production.</title>
        <authorList>
            <person name="Fan W."/>
            <person name="Wang S."/>
            <person name="Wang H."/>
            <person name="Wang A."/>
            <person name="Jiang F."/>
            <person name="Liu H."/>
            <person name="Zhao H."/>
            <person name="Xu D."/>
            <person name="Zhang Y."/>
        </authorList>
    </citation>
    <scope>NUCLEOTIDE SEQUENCE [LARGE SCALE GENOMIC DNA]</scope>
    <source>
        <strain evidence="2">cv. Niubang</strain>
    </source>
</reference>
<organism evidence="1 2">
    <name type="scientific">Arctium lappa</name>
    <name type="common">Greater burdock</name>
    <name type="synonym">Lappa major</name>
    <dbReference type="NCBI Taxonomy" id="4217"/>
    <lineage>
        <taxon>Eukaryota</taxon>
        <taxon>Viridiplantae</taxon>
        <taxon>Streptophyta</taxon>
        <taxon>Embryophyta</taxon>
        <taxon>Tracheophyta</taxon>
        <taxon>Spermatophyta</taxon>
        <taxon>Magnoliopsida</taxon>
        <taxon>eudicotyledons</taxon>
        <taxon>Gunneridae</taxon>
        <taxon>Pentapetalae</taxon>
        <taxon>asterids</taxon>
        <taxon>campanulids</taxon>
        <taxon>Asterales</taxon>
        <taxon>Asteraceae</taxon>
        <taxon>Carduoideae</taxon>
        <taxon>Cardueae</taxon>
        <taxon>Arctiinae</taxon>
        <taxon>Arctium</taxon>
    </lineage>
</organism>
<protein>
    <submittedName>
        <fullName evidence="1">Uncharacterized protein</fullName>
    </submittedName>
</protein>
<sequence>MQHKEETVNGVVNMETKDEVVKKRITRKKTMSKRKKKGSEKHQEEANVEHQDEPNMEEQEEPFGDEKENLRRPQEKRKKLSKEEPVRLMRLNHKPTPSTSIESLKSELLKALDKHTAALKKSLTKKTKNIMNKVEKLQGVVALMKNERMQEAKHKEKKELVIRDAWKKGK</sequence>
<proteinExistence type="predicted"/>
<dbReference type="Proteomes" id="UP001055879">
    <property type="component" value="Linkage Group LG05"/>
</dbReference>